<evidence type="ECO:0000259" key="2">
    <source>
        <dbReference type="Pfam" id="PF02371"/>
    </source>
</evidence>
<accession>A0A422LZE6</accession>
<dbReference type="InterPro" id="IPR003346">
    <property type="entry name" value="Transposase_20"/>
</dbReference>
<gene>
    <name evidence="3" type="ORF">FAM18157_02567</name>
</gene>
<feature type="domain" description="Transposase IS110-like N-terminal" evidence="1">
    <location>
        <begin position="7"/>
        <end position="155"/>
    </location>
</feature>
<protein>
    <submittedName>
        <fullName evidence="3">Transposase IS116/IS110/IS902 family protein</fullName>
    </submittedName>
</protein>
<dbReference type="Pfam" id="PF01548">
    <property type="entry name" value="DEDD_Tnp_IS110"/>
    <property type="match status" value="1"/>
</dbReference>
<dbReference type="EMBL" id="LKFS01000091">
    <property type="protein sequence ID" value="RND79704.1"/>
    <property type="molecule type" value="Genomic_DNA"/>
</dbReference>
<evidence type="ECO:0000313" key="3">
    <source>
        <dbReference type="EMBL" id="RND79704.1"/>
    </source>
</evidence>
<dbReference type="InterPro" id="IPR047650">
    <property type="entry name" value="Transpos_IS110"/>
</dbReference>
<dbReference type="RefSeq" id="WP_123032100.1">
    <property type="nucleotide sequence ID" value="NZ_LKFS01000091.1"/>
</dbReference>
<dbReference type="GO" id="GO:0003677">
    <property type="term" value="F:DNA binding"/>
    <property type="evidence" value="ECO:0007669"/>
    <property type="project" value="InterPro"/>
</dbReference>
<dbReference type="PANTHER" id="PTHR33055">
    <property type="entry name" value="TRANSPOSASE FOR INSERTION SEQUENCE ELEMENT IS1111A"/>
    <property type="match status" value="1"/>
</dbReference>
<dbReference type="GO" id="GO:0004803">
    <property type="term" value="F:transposase activity"/>
    <property type="evidence" value="ECO:0007669"/>
    <property type="project" value="InterPro"/>
</dbReference>
<comment type="caution">
    <text evidence="3">The sequence shown here is derived from an EMBL/GenBank/DDBJ whole genome shotgun (WGS) entry which is preliminary data.</text>
</comment>
<dbReference type="Proteomes" id="UP000284716">
    <property type="component" value="Unassembled WGS sequence"/>
</dbReference>
<dbReference type="NCBIfam" id="NF033542">
    <property type="entry name" value="transpos_IS110"/>
    <property type="match status" value="1"/>
</dbReference>
<dbReference type="InterPro" id="IPR002525">
    <property type="entry name" value="Transp_IS110-like_N"/>
</dbReference>
<reference evidence="3 4" key="1">
    <citation type="journal article" date="2018" name="Front. Microbiol.">
        <title>Conversion of Methionine to Cysteine in Lactobacillus paracasei Depends on the Highly Mobile cysK-ctl-cysE Gene Cluster.</title>
        <authorList>
            <person name="Wuthrich D."/>
            <person name="Irmler S."/>
            <person name="Berthoud H."/>
            <person name="Guggenbuhl B."/>
            <person name="Eugster E."/>
            <person name="Bruggmann R."/>
        </authorList>
    </citation>
    <scope>NUCLEOTIDE SEQUENCE [LARGE SCALE GENOMIC DNA]</scope>
    <source>
        <strain evidence="3 4">FAM18157</strain>
    </source>
</reference>
<proteinExistence type="predicted"/>
<dbReference type="Pfam" id="PF02371">
    <property type="entry name" value="Transposase_20"/>
    <property type="match status" value="1"/>
</dbReference>
<organism evidence="3 4">
    <name type="scientific">Lacticaseibacillus paracasei</name>
    <name type="common">Lactobacillus paracasei</name>
    <dbReference type="NCBI Taxonomy" id="1597"/>
    <lineage>
        <taxon>Bacteria</taxon>
        <taxon>Bacillati</taxon>
        <taxon>Bacillota</taxon>
        <taxon>Bacilli</taxon>
        <taxon>Lactobacillales</taxon>
        <taxon>Lactobacillaceae</taxon>
        <taxon>Lacticaseibacillus</taxon>
    </lineage>
</organism>
<feature type="domain" description="Transposase IS116/IS110/IS902 C-terminal" evidence="2">
    <location>
        <begin position="268"/>
        <end position="344"/>
    </location>
</feature>
<dbReference type="AlphaFoldDB" id="A0A422LZE6"/>
<sequence length="400" mass="45626">MECVFDIDVSKENANVAVLVDNVVIKQFKIGLDRLGFSLLSDELNSFNAPLIIYEATAMYSRRLRAFLQRDGWKYTELNPLAAKKVMEEFRHTKTDALDAVGLARAMIKNHFRPTYQESPVYTELHDLERTYQQFNKDIVTNKNRLHRALQLTFPEIEHFMSSTDGVLYWHIVQRFPHPAIVLSHEENELTEIILTETSKKIGLKRAMKLANRLLALAQNSAPAKEPQSHAVRAVIALAKEVERINQLKAQIIVEMTTLGENLSEVPLLVSIPGIGIKTALCLIAELGDVRRFHSANAINAYIGIDLIRYESGQYEAKMHIRKRGNPYARKILYRAILNIISVSQYQPTLISANYKRKKQSAQSHGTKKIAIAAMSQFNRLMHHLILNNELYDSTTFMPE</sequence>
<dbReference type="PANTHER" id="PTHR33055:SF17">
    <property type="entry name" value="THIRD ORF IN TRANSPOSON ISC1491"/>
    <property type="match status" value="1"/>
</dbReference>
<dbReference type="GO" id="GO:0006313">
    <property type="term" value="P:DNA transposition"/>
    <property type="evidence" value="ECO:0007669"/>
    <property type="project" value="InterPro"/>
</dbReference>
<evidence type="ECO:0000313" key="4">
    <source>
        <dbReference type="Proteomes" id="UP000284716"/>
    </source>
</evidence>
<evidence type="ECO:0000259" key="1">
    <source>
        <dbReference type="Pfam" id="PF01548"/>
    </source>
</evidence>
<name>A0A422LZE6_LACPA</name>